<evidence type="ECO:0000256" key="7">
    <source>
        <dbReference type="ARBA" id="ARBA00023136"/>
    </source>
</evidence>
<dbReference type="InterPro" id="IPR003661">
    <property type="entry name" value="HisK_dim/P_dom"/>
</dbReference>
<proteinExistence type="predicted"/>
<reference evidence="9 10" key="1">
    <citation type="submission" date="2017-03" db="EMBL/GenBank/DDBJ databases">
        <authorList>
            <person name="Afonso C.L."/>
            <person name="Miller P.J."/>
            <person name="Scott M.A."/>
            <person name="Spackman E."/>
            <person name="Goraichik I."/>
            <person name="Dimitrov K.M."/>
            <person name="Suarez D.L."/>
            <person name="Swayne D.E."/>
        </authorList>
    </citation>
    <scope>NUCLEOTIDE SEQUENCE [LARGE SCALE GENOMIC DNA]</scope>
    <source>
        <strain evidence="9 10">CECT 7971</strain>
    </source>
</reference>
<dbReference type="CDD" id="cd00082">
    <property type="entry name" value="HisKA"/>
    <property type="match status" value="1"/>
</dbReference>
<feature type="domain" description="Histidine kinase" evidence="8">
    <location>
        <begin position="208"/>
        <end position="427"/>
    </location>
</feature>
<keyword evidence="6" id="KW-0902">Two-component regulatory system</keyword>
<evidence type="ECO:0000313" key="9">
    <source>
        <dbReference type="EMBL" id="SLN23429.1"/>
    </source>
</evidence>
<dbReference type="Gene3D" id="3.30.565.10">
    <property type="entry name" value="Histidine kinase-like ATPase, C-terminal domain"/>
    <property type="match status" value="1"/>
</dbReference>
<dbReference type="InterPro" id="IPR029016">
    <property type="entry name" value="GAF-like_dom_sf"/>
</dbReference>
<protein>
    <recommendedName>
        <fullName evidence="2">histidine kinase</fullName>
        <ecNumber evidence="2">2.7.13.3</ecNumber>
    </recommendedName>
</protein>
<dbReference type="PRINTS" id="PR00344">
    <property type="entry name" value="BCTRLSENSOR"/>
</dbReference>
<keyword evidence="10" id="KW-1185">Reference proteome</keyword>
<dbReference type="PROSITE" id="PS50109">
    <property type="entry name" value="HIS_KIN"/>
    <property type="match status" value="1"/>
</dbReference>
<dbReference type="CDD" id="cd00075">
    <property type="entry name" value="HATPase"/>
    <property type="match status" value="1"/>
</dbReference>
<evidence type="ECO:0000259" key="8">
    <source>
        <dbReference type="PROSITE" id="PS50109"/>
    </source>
</evidence>
<dbReference type="InterPro" id="IPR036890">
    <property type="entry name" value="HATPase_C_sf"/>
</dbReference>
<dbReference type="OrthoDB" id="9816309at2"/>
<dbReference type="STRING" id="658057.SAMN04488032_102338"/>
<dbReference type="Pfam" id="PF00512">
    <property type="entry name" value="HisKA"/>
    <property type="match status" value="1"/>
</dbReference>
<keyword evidence="3" id="KW-0597">Phosphoprotein</keyword>
<name>A0A1Y5RRK9_9RHOB</name>
<evidence type="ECO:0000256" key="2">
    <source>
        <dbReference type="ARBA" id="ARBA00012438"/>
    </source>
</evidence>
<evidence type="ECO:0000256" key="4">
    <source>
        <dbReference type="ARBA" id="ARBA00022679"/>
    </source>
</evidence>
<dbReference type="Gene3D" id="1.10.287.130">
    <property type="match status" value="1"/>
</dbReference>
<evidence type="ECO:0000313" key="10">
    <source>
        <dbReference type="Proteomes" id="UP000193307"/>
    </source>
</evidence>
<dbReference type="InterPro" id="IPR050736">
    <property type="entry name" value="Sensor_HK_Regulatory"/>
</dbReference>
<evidence type="ECO:0000256" key="3">
    <source>
        <dbReference type="ARBA" id="ARBA00022553"/>
    </source>
</evidence>
<dbReference type="InterPro" id="IPR004358">
    <property type="entry name" value="Sig_transdc_His_kin-like_C"/>
</dbReference>
<dbReference type="FunFam" id="1.10.287.130:FF:000001">
    <property type="entry name" value="Two-component sensor histidine kinase"/>
    <property type="match status" value="1"/>
</dbReference>
<comment type="catalytic activity">
    <reaction evidence="1">
        <text>ATP + protein L-histidine = ADP + protein N-phospho-L-histidine.</text>
        <dbReference type="EC" id="2.7.13.3"/>
    </reaction>
</comment>
<dbReference type="InterPro" id="IPR036097">
    <property type="entry name" value="HisK_dim/P_sf"/>
</dbReference>
<gene>
    <name evidence="9" type="primary">evgS_2</name>
    <name evidence="9" type="ORF">PAM7971_00748</name>
</gene>
<dbReference type="FunFam" id="3.30.565.10:FF:000006">
    <property type="entry name" value="Sensor histidine kinase WalK"/>
    <property type="match status" value="1"/>
</dbReference>
<dbReference type="InterPro" id="IPR005467">
    <property type="entry name" value="His_kinase_dom"/>
</dbReference>
<dbReference type="InterPro" id="IPR003594">
    <property type="entry name" value="HATPase_dom"/>
</dbReference>
<dbReference type="EC" id="2.7.13.3" evidence="2"/>
<evidence type="ECO:0000256" key="1">
    <source>
        <dbReference type="ARBA" id="ARBA00000085"/>
    </source>
</evidence>
<dbReference type="RefSeq" id="WP_085847657.1">
    <property type="nucleotide sequence ID" value="NZ_FNZV01000002.1"/>
</dbReference>
<dbReference type="Pfam" id="PF02518">
    <property type="entry name" value="HATPase_c"/>
    <property type="match status" value="1"/>
</dbReference>
<evidence type="ECO:0000256" key="5">
    <source>
        <dbReference type="ARBA" id="ARBA00022777"/>
    </source>
</evidence>
<dbReference type="PANTHER" id="PTHR43711:SF26">
    <property type="entry name" value="SENSOR HISTIDINE KINASE RCSC"/>
    <property type="match status" value="1"/>
</dbReference>
<dbReference type="EMBL" id="FWFW01000002">
    <property type="protein sequence ID" value="SLN23429.1"/>
    <property type="molecule type" value="Genomic_DNA"/>
</dbReference>
<dbReference type="SUPFAM" id="SSF55874">
    <property type="entry name" value="ATPase domain of HSP90 chaperone/DNA topoisomerase II/histidine kinase"/>
    <property type="match status" value="1"/>
</dbReference>
<dbReference type="SUPFAM" id="SSF55781">
    <property type="entry name" value="GAF domain-like"/>
    <property type="match status" value="1"/>
</dbReference>
<dbReference type="SMART" id="SM00387">
    <property type="entry name" value="HATPase_c"/>
    <property type="match status" value="1"/>
</dbReference>
<dbReference type="SUPFAM" id="SSF47384">
    <property type="entry name" value="Homodimeric domain of signal transducing histidine kinase"/>
    <property type="match status" value="1"/>
</dbReference>
<accession>A0A1Y5RRK9</accession>
<dbReference type="GO" id="GO:0000155">
    <property type="term" value="F:phosphorelay sensor kinase activity"/>
    <property type="evidence" value="ECO:0007669"/>
    <property type="project" value="InterPro"/>
</dbReference>
<organism evidence="9 10">
    <name type="scientific">Pacificibacter marinus</name>
    <dbReference type="NCBI Taxonomy" id="658057"/>
    <lineage>
        <taxon>Bacteria</taxon>
        <taxon>Pseudomonadati</taxon>
        <taxon>Pseudomonadota</taxon>
        <taxon>Alphaproteobacteria</taxon>
        <taxon>Rhodobacterales</taxon>
        <taxon>Roseobacteraceae</taxon>
        <taxon>Pacificibacter</taxon>
    </lineage>
</organism>
<dbReference type="Gene3D" id="3.30.450.40">
    <property type="match status" value="1"/>
</dbReference>
<dbReference type="AlphaFoldDB" id="A0A1Y5RRK9"/>
<keyword evidence="5" id="KW-0418">Kinase</keyword>
<dbReference type="Proteomes" id="UP000193307">
    <property type="component" value="Unassembled WGS sequence"/>
</dbReference>
<dbReference type="SMART" id="SM00388">
    <property type="entry name" value="HisKA"/>
    <property type="match status" value="1"/>
</dbReference>
<evidence type="ECO:0000256" key="6">
    <source>
        <dbReference type="ARBA" id="ARBA00023012"/>
    </source>
</evidence>
<dbReference type="PANTHER" id="PTHR43711">
    <property type="entry name" value="TWO-COMPONENT HISTIDINE KINASE"/>
    <property type="match status" value="1"/>
</dbReference>
<sequence length="428" mass="46707">MRVPIPTNEAERLSFLQNLRLDLSHPIDEIQGLCEVASNLADAPIALVSLIDETQQNFLASIGVGDLRQTDREIAMCAHAIMGSQQFEVPDALLDERFSDNPFVVDAPNIRSYLGTVLEPEPEMRLGTLCVLDIKPKVYSDEVKLSLSKIGKAITALLISHREKLDLVEHSRELEARNLELGEMTSSLQSSMEKVIAAERAKSEFLAIVSHELRTPLTSIKGALGLMKGNAINADVEKTQRLINIAYENSERLLNLIGDILTLQKENFSSPKAVLNPVDLATLIKSSAIAYQDYAADRAVKLSVSGVEQPCFVNGDKTQLDQVIANMLSNAFKFSKPNGNVEIGLHCLDTGPQITVKDDGAGIPEGSKAKVFGLFSQVDSSDTRSQAGSGLGMHICQKILEQHNATIDYESVLGAGTTFKVKFPPRRI</sequence>
<keyword evidence="4 9" id="KW-0808">Transferase</keyword>
<keyword evidence="7" id="KW-0472">Membrane</keyword>